<evidence type="ECO:0000313" key="3">
    <source>
        <dbReference type="Proteomes" id="UP001165079"/>
    </source>
</evidence>
<organism evidence="2 3">
    <name type="scientific">Actinorhabdospora filicis</name>
    <dbReference type="NCBI Taxonomy" id="1785913"/>
    <lineage>
        <taxon>Bacteria</taxon>
        <taxon>Bacillati</taxon>
        <taxon>Actinomycetota</taxon>
        <taxon>Actinomycetes</taxon>
        <taxon>Micromonosporales</taxon>
        <taxon>Micromonosporaceae</taxon>
        <taxon>Actinorhabdospora</taxon>
    </lineage>
</organism>
<keyword evidence="3" id="KW-1185">Reference proteome</keyword>
<feature type="transmembrane region" description="Helical" evidence="1">
    <location>
        <begin position="52"/>
        <end position="75"/>
    </location>
</feature>
<dbReference type="AlphaFoldDB" id="A0A9W6STH1"/>
<keyword evidence="1" id="KW-0472">Membrane</keyword>
<dbReference type="EMBL" id="BSTX01000007">
    <property type="protein sequence ID" value="GLZ81763.1"/>
    <property type="molecule type" value="Genomic_DNA"/>
</dbReference>
<gene>
    <name evidence="2" type="ORF">Afil01_65700</name>
</gene>
<protein>
    <submittedName>
        <fullName evidence="2">Membrane protein</fullName>
    </submittedName>
</protein>
<comment type="caution">
    <text evidence="2">The sequence shown here is derived from an EMBL/GenBank/DDBJ whole genome shotgun (WGS) entry which is preliminary data.</text>
</comment>
<dbReference type="Pfam" id="PF08592">
    <property type="entry name" value="Anthrone_oxy"/>
    <property type="match status" value="1"/>
</dbReference>
<dbReference type="InterPro" id="IPR013901">
    <property type="entry name" value="Anthrone_oxy"/>
</dbReference>
<evidence type="ECO:0000256" key="1">
    <source>
        <dbReference type="SAM" id="Phobius"/>
    </source>
</evidence>
<accession>A0A9W6STH1</accession>
<keyword evidence="1" id="KW-0812">Transmembrane</keyword>
<dbReference type="RefSeq" id="WP_285667318.1">
    <property type="nucleotide sequence ID" value="NZ_BSTX01000007.1"/>
</dbReference>
<feature type="transmembrane region" description="Helical" evidence="1">
    <location>
        <begin position="6"/>
        <end position="31"/>
    </location>
</feature>
<dbReference type="Proteomes" id="UP001165079">
    <property type="component" value="Unassembled WGS sequence"/>
</dbReference>
<keyword evidence="1" id="KW-1133">Transmembrane helix</keyword>
<evidence type="ECO:0000313" key="2">
    <source>
        <dbReference type="EMBL" id="GLZ81763.1"/>
    </source>
</evidence>
<reference evidence="2" key="1">
    <citation type="submission" date="2023-03" db="EMBL/GenBank/DDBJ databases">
        <title>Actinorhabdospora filicis NBRC 111898.</title>
        <authorList>
            <person name="Ichikawa N."/>
            <person name="Sato H."/>
            <person name="Tonouchi N."/>
        </authorList>
    </citation>
    <scope>NUCLEOTIDE SEQUENCE</scope>
    <source>
        <strain evidence="2">NBRC 111898</strain>
    </source>
</reference>
<name>A0A9W6STH1_9ACTN</name>
<feature type="transmembrane region" description="Helical" evidence="1">
    <location>
        <begin position="81"/>
        <end position="100"/>
    </location>
</feature>
<proteinExistence type="predicted"/>
<sequence>MNAADIVTIAAGVTGALISGVFFGFSVAVNPGLHALSDADYLKAMHSINRKILNPVFLLTFVGSAILVVVAAIMAAGTDGFWLLVAAAALYVVGLFFVTAGGNVPLNNRLDAFDPYTADEAALAEMRGVFEKPWNRLHTVRTLAGIAATILVFCALAV</sequence>